<dbReference type="AlphaFoldDB" id="X1JN48"/>
<proteinExistence type="predicted"/>
<reference evidence="1" key="1">
    <citation type="journal article" date="2014" name="Front. Microbiol.">
        <title>High frequency of phylogenetically diverse reductive dehalogenase-homologous genes in deep subseafloor sedimentary metagenomes.</title>
        <authorList>
            <person name="Kawai M."/>
            <person name="Futagami T."/>
            <person name="Toyoda A."/>
            <person name="Takaki Y."/>
            <person name="Nishi S."/>
            <person name="Hori S."/>
            <person name="Arai W."/>
            <person name="Tsubouchi T."/>
            <person name="Morono Y."/>
            <person name="Uchiyama I."/>
            <person name="Ito T."/>
            <person name="Fujiyama A."/>
            <person name="Inagaki F."/>
            <person name="Takami H."/>
        </authorList>
    </citation>
    <scope>NUCLEOTIDE SEQUENCE</scope>
    <source>
        <strain evidence="1">Expedition CK06-06</strain>
    </source>
</reference>
<dbReference type="EMBL" id="BARU01042256">
    <property type="protein sequence ID" value="GAH82885.1"/>
    <property type="molecule type" value="Genomic_DNA"/>
</dbReference>
<sequence>MRYYTDCMRANAIYYRKVRNTIQEGRRTKTASSPELLKELYKESLDPLSYNMQKDFTGKPDVN</sequence>
<accession>X1JN48</accession>
<gene>
    <name evidence="1" type="ORF">S03H2_64965</name>
</gene>
<name>X1JN48_9ZZZZ</name>
<protein>
    <submittedName>
        <fullName evidence="1">Uncharacterized protein</fullName>
    </submittedName>
</protein>
<evidence type="ECO:0000313" key="1">
    <source>
        <dbReference type="EMBL" id="GAH82885.1"/>
    </source>
</evidence>
<comment type="caution">
    <text evidence="1">The sequence shown here is derived from an EMBL/GenBank/DDBJ whole genome shotgun (WGS) entry which is preliminary data.</text>
</comment>
<organism evidence="1">
    <name type="scientific">marine sediment metagenome</name>
    <dbReference type="NCBI Taxonomy" id="412755"/>
    <lineage>
        <taxon>unclassified sequences</taxon>
        <taxon>metagenomes</taxon>
        <taxon>ecological metagenomes</taxon>
    </lineage>
</organism>